<evidence type="ECO:0000313" key="1">
    <source>
        <dbReference type="EMBL" id="CKU71417.1"/>
    </source>
</evidence>
<protein>
    <submittedName>
        <fullName evidence="1">Uncharacterized protein</fullName>
    </submittedName>
</protein>
<name>A0A655AWJ5_MYCTX</name>
<sequence>MTSTAAKISDPASVPEFMLFPSRAVTFPRSRVAVTVAGRLIDSNGVLADRLARSAPVTVQVASGSTTVRLAGSPTSSGRP</sequence>
<dbReference type="EMBL" id="CNGE01002049">
    <property type="protein sequence ID" value="CKU71417.1"/>
    <property type="molecule type" value="Genomic_DNA"/>
</dbReference>
<accession>A0A655AWJ5</accession>
<proteinExistence type="predicted"/>
<reference evidence="1 2" key="1">
    <citation type="submission" date="2015-03" db="EMBL/GenBank/DDBJ databases">
        <authorList>
            <consortium name="Pathogen Informatics"/>
        </authorList>
    </citation>
    <scope>NUCLEOTIDE SEQUENCE [LARGE SCALE GENOMIC DNA]</scope>
    <source>
        <strain evidence="1 2">Bir 172</strain>
    </source>
</reference>
<gene>
    <name evidence="1" type="ORF">ERS027646_04928</name>
</gene>
<dbReference type="Proteomes" id="UP000048948">
    <property type="component" value="Unassembled WGS sequence"/>
</dbReference>
<organism evidence="1 2">
    <name type="scientific">Mycobacterium tuberculosis</name>
    <dbReference type="NCBI Taxonomy" id="1773"/>
    <lineage>
        <taxon>Bacteria</taxon>
        <taxon>Bacillati</taxon>
        <taxon>Actinomycetota</taxon>
        <taxon>Actinomycetes</taxon>
        <taxon>Mycobacteriales</taxon>
        <taxon>Mycobacteriaceae</taxon>
        <taxon>Mycobacterium</taxon>
        <taxon>Mycobacterium tuberculosis complex</taxon>
    </lineage>
</organism>
<dbReference type="AlphaFoldDB" id="A0A655AWJ5"/>
<evidence type="ECO:0000313" key="2">
    <source>
        <dbReference type="Proteomes" id="UP000048948"/>
    </source>
</evidence>